<dbReference type="SUPFAM" id="SSF51206">
    <property type="entry name" value="cAMP-binding domain-like"/>
    <property type="match status" value="1"/>
</dbReference>
<organism evidence="1 2">
    <name type="scientific">Limosilactobacillus fermentum</name>
    <name type="common">Lactobacillus fermentum</name>
    <dbReference type="NCBI Taxonomy" id="1613"/>
    <lineage>
        <taxon>Bacteria</taxon>
        <taxon>Bacillati</taxon>
        <taxon>Bacillota</taxon>
        <taxon>Bacilli</taxon>
        <taxon>Lactobacillales</taxon>
        <taxon>Lactobacillaceae</taxon>
        <taxon>Limosilactobacillus</taxon>
    </lineage>
</organism>
<protein>
    <submittedName>
        <fullName evidence="1">Uncharacterized protein</fullName>
    </submittedName>
</protein>
<evidence type="ECO:0000313" key="2">
    <source>
        <dbReference type="Proteomes" id="UP000185427"/>
    </source>
</evidence>
<dbReference type="InterPro" id="IPR014710">
    <property type="entry name" value="RmlC-like_jellyroll"/>
</dbReference>
<dbReference type="Gene3D" id="2.60.120.10">
    <property type="entry name" value="Jelly Rolls"/>
    <property type="match status" value="1"/>
</dbReference>
<dbReference type="Proteomes" id="UP000185427">
    <property type="component" value="Chromosome"/>
</dbReference>
<accession>A0A1L7GUK9</accession>
<dbReference type="InterPro" id="IPR018490">
    <property type="entry name" value="cNMP-bd_dom_sf"/>
</dbReference>
<gene>
    <name evidence="1" type="ORF">BUW47_04480</name>
</gene>
<evidence type="ECO:0000313" key="1">
    <source>
        <dbReference type="EMBL" id="APU45736.1"/>
    </source>
</evidence>
<dbReference type="RefSeq" id="WP_075667274.1">
    <property type="nucleotide sequence ID" value="NZ_CP019030.1"/>
</dbReference>
<reference evidence="1 2" key="1">
    <citation type="submission" date="2016-12" db="EMBL/GenBank/DDBJ databases">
        <title>Complete Genome Sequence of Lactobacillus fermentum Strain SNUV175, a Probiotic for Treatment of Bacterial Vaginosis.</title>
        <authorList>
            <person name="Lee S."/>
            <person name="You H.J."/>
            <person name="Kwon B."/>
            <person name="Ko G."/>
        </authorList>
    </citation>
    <scope>NUCLEOTIDE SEQUENCE [LARGE SCALE GENOMIC DNA]</scope>
    <source>
        <strain evidence="1 2">SNUV175</strain>
    </source>
</reference>
<dbReference type="AlphaFoldDB" id="A0A1L7GUK9"/>
<dbReference type="EMBL" id="CP019030">
    <property type="protein sequence ID" value="APU45736.1"/>
    <property type="molecule type" value="Genomic_DNA"/>
</dbReference>
<dbReference type="OrthoDB" id="9798104at2"/>
<proteinExistence type="predicted"/>
<sequence>METLIDRLRAVRAFRNLPVSALTKIAQIASPPTTYQAGELISDGQGEQALLLVVAGKAKVSLLSVDGNENILYLVNHH</sequence>
<name>A0A1L7GUK9_LIMFE</name>